<dbReference type="Proteomes" id="UP000635726">
    <property type="component" value="Unassembled WGS sequence"/>
</dbReference>
<reference evidence="1" key="2">
    <citation type="submission" date="2020-09" db="EMBL/GenBank/DDBJ databases">
        <authorList>
            <person name="Sun Q."/>
            <person name="Ohkuma M."/>
        </authorList>
    </citation>
    <scope>NUCLEOTIDE SEQUENCE</scope>
    <source>
        <strain evidence="1">JCM 14371</strain>
    </source>
</reference>
<reference evidence="1" key="1">
    <citation type="journal article" date="2014" name="Int. J. Syst. Evol. Microbiol.">
        <title>Complete genome sequence of Corynebacterium casei LMG S-19264T (=DSM 44701T), isolated from a smear-ripened cheese.</title>
        <authorList>
            <consortium name="US DOE Joint Genome Institute (JGI-PGF)"/>
            <person name="Walter F."/>
            <person name="Albersmeier A."/>
            <person name="Kalinowski J."/>
            <person name="Ruckert C."/>
        </authorList>
    </citation>
    <scope>NUCLEOTIDE SEQUENCE</scope>
    <source>
        <strain evidence="1">JCM 14371</strain>
    </source>
</reference>
<protein>
    <submittedName>
        <fullName evidence="1">Uncharacterized protein</fullName>
    </submittedName>
</protein>
<sequence length="65" mass="7199">MTVQPRCPNDQTEMLPAKLRQVKLTLQLQTAGYFTGGGHELQLFTCPVCGLTQGYARPPLTPEPR</sequence>
<proteinExistence type="predicted"/>
<dbReference type="EMBL" id="BMOE01000002">
    <property type="protein sequence ID" value="GGJ68426.1"/>
    <property type="molecule type" value="Genomic_DNA"/>
</dbReference>
<organism evidence="1 2">
    <name type="scientific">Deinococcus aquiradiocola</name>
    <dbReference type="NCBI Taxonomy" id="393059"/>
    <lineage>
        <taxon>Bacteria</taxon>
        <taxon>Thermotogati</taxon>
        <taxon>Deinococcota</taxon>
        <taxon>Deinococci</taxon>
        <taxon>Deinococcales</taxon>
        <taxon>Deinococcaceae</taxon>
        <taxon>Deinococcus</taxon>
    </lineage>
</organism>
<keyword evidence="2" id="KW-1185">Reference proteome</keyword>
<dbReference type="AlphaFoldDB" id="A0A917UMM1"/>
<accession>A0A917UMM1</accession>
<evidence type="ECO:0000313" key="2">
    <source>
        <dbReference type="Proteomes" id="UP000635726"/>
    </source>
</evidence>
<dbReference type="RefSeq" id="WP_188961255.1">
    <property type="nucleotide sequence ID" value="NZ_BMOE01000002.1"/>
</dbReference>
<evidence type="ECO:0000313" key="1">
    <source>
        <dbReference type="EMBL" id="GGJ68426.1"/>
    </source>
</evidence>
<comment type="caution">
    <text evidence="1">The sequence shown here is derived from an EMBL/GenBank/DDBJ whole genome shotgun (WGS) entry which is preliminary data.</text>
</comment>
<name>A0A917UMM1_9DEIO</name>
<gene>
    <name evidence="1" type="ORF">GCM10008939_11050</name>
</gene>